<sequence>MSKRGYTERNIALVANRPLKTVNRIIQAYRDEGGINDPPHRRRPRSTTNDQHLCIVAGVNDESFQRAKNVRGALGPANLSDNMVRRRLREAGLRTRIAAQKPLLTAANKAALLRFATEHRSWSESE</sequence>
<keyword evidence="4" id="KW-1185">Reference proteome</keyword>
<dbReference type="EMBL" id="JABSTR010001304">
    <property type="protein sequence ID" value="KAH9383912.1"/>
    <property type="molecule type" value="Genomic_DNA"/>
</dbReference>
<evidence type="ECO:0000313" key="4">
    <source>
        <dbReference type="Proteomes" id="UP000821853"/>
    </source>
</evidence>
<proteinExistence type="predicted"/>
<name>A0A9J6HAL2_HAELO</name>
<dbReference type="Proteomes" id="UP000821853">
    <property type="component" value="Unassembled WGS sequence"/>
</dbReference>
<evidence type="ECO:0000313" key="3">
    <source>
        <dbReference type="EMBL" id="KAH9383912.1"/>
    </source>
</evidence>
<dbReference type="AlphaFoldDB" id="A0A9J6HAL2"/>
<reference evidence="3 4" key="1">
    <citation type="journal article" date="2020" name="Cell">
        <title>Large-Scale Comparative Analyses of Tick Genomes Elucidate Their Genetic Diversity and Vector Capacities.</title>
        <authorList>
            <consortium name="Tick Genome and Microbiome Consortium (TIGMIC)"/>
            <person name="Jia N."/>
            <person name="Wang J."/>
            <person name="Shi W."/>
            <person name="Du L."/>
            <person name="Sun Y."/>
            <person name="Zhan W."/>
            <person name="Jiang J.F."/>
            <person name="Wang Q."/>
            <person name="Zhang B."/>
            <person name="Ji P."/>
            <person name="Bell-Sakyi L."/>
            <person name="Cui X.M."/>
            <person name="Yuan T.T."/>
            <person name="Jiang B.G."/>
            <person name="Yang W.F."/>
            <person name="Lam T.T."/>
            <person name="Chang Q.C."/>
            <person name="Ding S.J."/>
            <person name="Wang X.J."/>
            <person name="Zhu J.G."/>
            <person name="Ruan X.D."/>
            <person name="Zhao L."/>
            <person name="Wei J.T."/>
            <person name="Ye R.Z."/>
            <person name="Que T.C."/>
            <person name="Du C.H."/>
            <person name="Zhou Y.H."/>
            <person name="Cheng J.X."/>
            <person name="Dai P.F."/>
            <person name="Guo W.B."/>
            <person name="Han X.H."/>
            <person name="Huang E.J."/>
            <person name="Li L.F."/>
            <person name="Wei W."/>
            <person name="Gao Y.C."/>
            <person name="Liu J.Z."/>
            <person name="Shao H.Z."/>
            <person name="Wang X."/>
            <person name="Wang C.C."/>
            <person name="Yang T.C."/>
            <person name="Huo Q.B."/>
            <person name="Li W."/>
            <person name="Chen H.Y."/>
            <person name="Chen S.E."/>
            <person name="Zhou L.G."/>
            <person name="Ni X.B."/>
            <person name="Tian J.H."/>
            <person name="Sheng Y."/>
            <person name="Liu T."/>
            <person name="Pan Y.S."/>
            <person name="Xia L.Y."/>
            <person name="Li J."/>
            <person name="Zhao F."/>
            <person name="Cao W.C."/>
        </authorList>
    </citation>
    <scope>NUCLEOTIDE SEQUENCE [LARGE SCALE GENOMIC DNA]</scope>
    <source>
        <strain evidence="3">HaeL-2018</strain>
    </source>
</reference>
<comment type="caution">
    <text evidence="3">The sequence shown here is derived from an EMBL/GenBank/DDBJ whole genome shotgun (WGS) entry which is preliminary data.</text>
</comment>
<dbReference type="GO" id="GO:0006313">
    <property type="term" value="P:DNA transposition"/>
    <property type="evidence" value="ECO:0007669"/>
    <property type="project" value="InterPro"/>
</dbReference>
<dbReference type="GO" id="GO:0015074">
    <property type="term" value="P:DNA integration"/>
    <property type="evidence" value="ECO:0007669"/>
    <property type="project" value="InterPro"/>
</dbReference>
<feature type="domain" description="Transposase Tc1-like" evidence="2">
    <location>
        <begin position="79"/>
        <end position="120"/>
    </location>
</feature>
<protein>
    <recommendedName>
        <fullName evidence="2">Transposase Tc1-like domain-containing protein</fullName>
    </recommendedName>
</protein>
<dbReference type="GO" id="GO:0003677">
    <property type="term" value="F:DNA binding"/>
    <property type="evidence" value="ECO:0007669"/>
    <property type="project" value="InterPro"/>
</dbReference>
<dbReference type="InterPro" id="IPR002492">
    <property type="entry name" value="Transposase_Tc1-like"/>
</dbReference>
<gene>
    <name evidence="3" type="ORF">HPB48_025804</name>
</gene>
<dbReference type="OrthoDB" id="6503215at2759"/>
<evidence type="ECO:0000256" key="1">
    <source>
        <dbReference type="SAM" id="MobiDB-lite"/>
    </source>
</evidence>
<organism evidence="3 4">
    <name type="scientific">Haemaphysalis longicornis</name>
    <name type="common">Bush tick</name>
    <dbReference type="NCBI Taxonomy" id="44386"/>
    <lineage>
        <taxon>Eukaryota</taxon>
        <taxon>Metazoa</taxon>
        <taxon>Ecdysozoa</taxon>
        <taxon>Arthropoda</taxon>
        <taxon>Chelicerata</taxon>
        <taxon>Arachnida</taxon>
        <taxon>Acari</taxon>
        <taxon>Parasitiformes</taxon>
        <taxon>Ixodida</taxon>
        <taxon>Ixodoidea</taxon>
        <taxon>Ixodidae</taxon>
        <taxon>Haemaphysalinae</taxon>
        <taxon>Haemaphysalis</taxon>
    </lineage>
</organism>
<accession>A0A9J6HAL2</accession>
<evidence type="ECO:0000259" key="2">
    <source>
        <dbReference type="Pfam" id="PF01498"/>
    </source>
</evidence>
<dbReference type="Pfam" id="PF01498">
    <property type="entry name" value="HTH_Tnp_Tc3_2"/>
    <property type="match status" value="1"/>
</dbReference>
<dbReference type="VEuPathDB" id="VectorBase:HLOH_061460"/>
<feature type="region of interest" description="Disordered" evidence="1">
    <location>
        <begin position="30"/>
        <end position="50"/>
    </location>
</feature>